<feature type="domain" description="PPM-type phosphatase" evidence="1">
    <location>
        <begin position="2"/>
        <end position="236"/>
    </location>
</feature>
<dbReference type="Gene3D" id="3.60.40.10">
    <property type="entry name" value="PPM-type phosphatase domain"/>
    <property type="match status" value="1"/>
</dbReference>
<dbReference type="EMBL" id="JAUSTN010000003">
    <property type="protein sequence ID" value="MDQ0274580.1"/>
    <property type="molecule type" value="Genomic_DNA"/>
</dbReference>
<dbReference type="SMART" id="SM00331">
    <property type="entry name" value="PP2C_SIG"/>
    <property type="match status" value="1"/>
</dbReference>
<dbReference type="PANTHER" id="PTHR47992">
    <property type="entry name" value="PROTEIN PHOSPHATASE"/>
    <property type="match status" value="1"/>
</dbReference>
<dbReference type="NCBIfam" id="NF033484">
    <property type="entry name" value="Stp1_PP2C_phos"/>
    <property type="match status" value="1"/>
</dbReference>
<dbReference type="InterPro" id="IPR015655">
    <property type="entry name" value="PP2C"/>
</dbReference>
<sequence>MKIVSKTNVGKVREKNEDYYHVSENLPLFILADGMGGHLAGETASATAVKTIVHEFESKNIKEAADVKTLIEESIELANKVVFDLANSVEKYKGMGTTLSIAYIFEKQFIYANVGDSRIYELDKEGIRKLTRDDTYVNYLLDIGEITEEEARVHPNKNVLTLALGTEKKLKVNIQSRDIEGKKFLLCSDGLTNMVKEEDIYKLLMENELEDAGNMLMEKALDNGGVDNITFILIDTSRCES</sequence>
<comment type="caution">
    <text evidence="2">The sequence shown here is derived from an EMBL/GenBank/DDBJ whole genome shotgun (WGS) entry which is preliminary data.</text>
</comment>
<accession>A0ABU0AX66</accession>
<evidence type="ECO:0000313" key="2">
    <source>
        <dbReference type="EMBL" id="MDQ0274580.1"/>
    </source>
</evidence>
<keyword evidence="2" id="KW-0378">Hydrolase</keyword>
<evidence type="ECO:0000259" key="1">
    <source>
        <dbReference type="PROSITE" id="PS51746"/>
    </source>
</evidence>
<evidence type="ECO:0000313" key="3">
    <source>
        <dbReference type="Proteomes" id="UP001236559"/>
    </source>
</evidence>
<dbReference type="EC" id="3.1.3.16" evidence="2"/>
<dbReference type="PROSITE" id="PS51746">
    <property type="entry name" value="PPM_2"/>
    <property type="match status" value="1"/>
</dbReference>
<dbReference type="GO" id="GO:0004722">
    <property type="term" value="F:protein serine/threonine phosphatase activity"/>
    <property type="evidence" value="ECO:0007669"/>
    <property type="project" value="UniProtKB-EC"/>
</dbReference>
<dbReference type="Proteomes" id="UP001236559">
    <property type="component" value="Unassembled WGS sequence"/>
</dbReference>
<proteinExistence type="predicted"/>
<organism evidence="2 3">
    <name type="scientific">Peptoniphilus koenoeneniae</name>
    <dbReference type="NCBI Taxonomy" id="507751"/>
    <lineage>
        <taxon>Bacteria</taxon>
        <taxon>Bacillati</taxon>
        <taxon>Bacillota</taxon>
        <taxon>Tissierellia</taxon>
        <taxon>Tissierellales</taxon>
        <taxon>Peptoniphilaceae</taxon>
        <taxon>Peptoniphilus</taxon>
    </lineage>
</organism>
<reference evidence="2 3" key="1">
    <citation type="submission" date="2023-07" db="EMBL/GenBank/DDBJ databases">
        <title>Genomic Encyclopedia of Type Strains, Phase IV (KMG-IV): sequencing the most valuable type-strain genomes for metagenomic binning, comparative biology and taxonomic classification.</title>
        <authorList>
            <person name="Goeker M."/>
        </authorList>
    </citation>
    <scope>NUCLEOTIDE SEQUENCE [LARGE SCALE GENOMIC DNA]</scope>
    <source>
        <strain evidence="2 3">DSM 22616</strain>
    </source>
</reference>
<dbReference type="SUPFAM" id="SSF81606">
    <property type="entry name" value="PP2C-like"/>
    <property type="match status" value="1"/>
</dbReference>
<name>A0ABU0AX66_9FIRM</name>
<dbReference type="InterPro" id="IPR001932">
    <property type="entry name" value="PPM-type_phosphatase-like_dom"/>
</dbReference>
<protein>
    <submittedName>
        <fullName evidence="2">Protein phosphatase</fullName>
        <ecNumber evidence="2">3.1.3.16</ecNumber>
    </submittedName>
</protein>
<dbReference type="CDD" id="cd00143">
    <property type="entry name" value="PP2Cc"/>
    <property type="match status" value="1"/>
</dbReference>
<dbReference type="RefSeq" id="WP_023055346.1">
    <property type="nucleotide sequence ID" value="NZ_JAUSTN010000003.1"/>
</dbReference>
<dbReference type="Pfam" id="PF13672">
    <property type="entry name" value="PP2C_2"/>
    <property type="match status" value="1"/>
</dbReference>
<dbReference type="SMART" id="SM00332">
    <property type="entry name" value="PP2Cc"/>
    <property type="match status" value="1"/>
</dbReference>
<keyword evidence="3" id="KW-1185">Reference proteome</keyword>
<dbReference type="InterPro" id="IPR036457">
    <property type="entry name" value="PPM-type-like_dom_sf"/>
</dbReference>
<gene>
    <name evidence="2" type="ORF">J2S72_000597</name>
</gene>